<proteinExistence type="predicted"/>
<keyword evidence="3" id="KW-1185">Reference proteome</keyword>
<evidence type="ECO:0000256" key="1">
    <source>
        <dbReference type="SAM" id="Phobius"/>
    </source>
</evidence>
<feature type="transmembrane region" description="Helical" evidence="1">
    <location>
        <begin position="12"/>
        <end position="33"/>
    </location>
</feature>
<evidence type="ECO:0000313" key="2">
    <source>
        <dbReference type="EMBL" id="PIC20797.1"/>
    </source>
</evidence>
<name>A0A2G5T0I8_9PELO</name>
<keyword evidence="1" id="KW-0812">Transmembrane</keyword>
<dbReference type="Proteomes" id="UP000230233">
    <property type="component" value="Chromosome X"/>
</dbReference>
<dbReference type="EMBL" id="PDUG01000006">
    <property type="protein sequence ID" value="PIC20797.1"/>
    <property type="molecule type" value="Genomic_DNA"/>
</dbReference>
<dbReference type="STRING" id="1611254.A0A2G5T0I8"/>
<keyword evidence="1" id="KW-1133">Transmembrane helix</keyword>
<organism evidence="2 3">
    <name type="scientific">Caenorhabditis nigoni</name>
    <dbReference type="NCBI Taxonomy" id="1611254"/>
    <lineage>
        <taxon>Eukaryota</taxon>
        <taxon>Metazoa</taxon>
        <taxon>Ecdysozoa</taxon>
        <taxon>Nematoda</taxon>
        <taxon>Chromadorea</taxon>
        <taxon>Rhabditida</taxon>
        <taxon>Rhabditina</taxon>
        <taxon>Rhabditomorpha</taxon>
        <taxon>Rhabditoidea</taxon>
        <taxon>Rhabditidae</taxon>
        <taxon>Peloderinae</taxon>
        <taxon>Caenorhabditis</taxon>
    </lineage>
</organism>
<gene>
    <name evidence="2" type="primary">Cnig_chr_X.g25866</name>
    <name evidence="2" type="ORF">B9Z55_025866</name>
</gene>
<keyword evidence="1" id="KW-0472">Membrane</keyword>
<dbReference type="OrthoDB" id="5904816at2759"/>
<evidence type="ECO:0000313" key="3">
    <source>
        <dbReference type="Proteomes" id="UP000230233"/>
    </source>
</evidence>
<protein>
    <submittedName>
        <fullName evidence="2">Uncharacterized protein</fullName>
    </submittedName>
</protein>
<dbReference type="AlphaFoldDB" id="A0A2G5T0I8"/>
<sequence>MYIKAVKLSLRHSIQFIMNILMQILIFFCFYHLSFSRPLPQPPQEDSDGETSEPAAKKTCLNKLCYFSTLRTTQWESHDRPLKSRVNKECSLDTISFADLEKEVEISDKTGETSPLALLLCRGAGVCDLDFTNPEVLKKWKNTQICTQHADELLRKWGDSNSVYHKQHVYRSKKLAKQENVCSIPDGVGKTHNTRSLPNTVLKINQADAILKQLGYLVHPGIPICKVHYDFVQTLMKEHERKPRKRAFIREGSFIEPDVEDTCPLPRSACDPDFAAEGKTNLQTYFKEFVKAANVGSLCPSQRRYSNLKDRTK</sequence>
<reference evidence="3" key="1">
    <citation type="submission" date="2017-10" db="EMBL/GenBank/DDBJ databases">
        <title>Rapid genome shrinkage in a self-fertile nematode reveals novel sperm competition proteins.</title>
        <authorList>
            <person name="Yin D."/>
            <person name="Schwarz E.M."/>
            <person name="Thomas C.G."/>
            <person name="Felde R.L."/>
            <person name="Korf I.F."/>
            <person name="Cutter A.D."/>
            <person name="Schartner C.M."/>
            <person name="Ralston E.J."/>
            <person name="Meyer B.J."/>
            <person name="Haag E.S."/>
        </authorList>
    </citation>
    <scope>NUCLEOTIDE SEQUENCE [LARGE SCALE GENOMIC DNA]</scope>
    <source>
        <strain evidence="3">JU1422</strain>
    </source>
</reference>
<accession>A0A2G5T0I8</accession>
<comment type="caution">
    <text evidence="2">The sequence shown here is derived from an EMBL/GenBank/DDBJ whole genome shotgun (WGS) entry which is preliminary data.</text>
</comment>